<evidence type="ECO:0000313" key="2">
    <source>
        <dbReference type="EMBL" id="MBR7746931.1"/>
    </source>
</evidence>
<evidence type="ECO:0000313" key="3">
    <source>
        <dbReference type="Proteomes" id="UP000680158"/>
    </source>
</evidence>
<proteinExistence type="predicted"/>
<evidence type="ECO:0008006" key="4">
    <source>
        <dbReference type="Google" id="ProtNLM"/>
    </source>
</evidence>
<dbReference type="AlphaFoldDB" id="A0A941I3Y8"/>
<comment type="caution">
    <text evidence="2">The sequence shown here is derived from an EMBL/GenBank/DDBJ whole genome shotgun (WGS) entry which is preliminary data.</text>
</comment>
<accession>A0A941I3Y8</accession>
<keyword evidence="3" id="KW-1185">Reference proteome</keyword>
<gene>
    <name evidence="2" type="ORF">KDM92_10085</name>
</gene>
<feature type="chain" id="PRO_5038049111" description="Phosphate ABC transporter substrate-binding protein" evidence="1">
    <location>
        <begin position="28"/>
        <end position="153"/>
    </location>
</feature>
<keyword evidence="1" id="KW-0732">Signal</keyword>
<organism evidence="2 3">
    <name type="scientific">Undibacterium baiyunense</name>
    <dbReference type="NCBI Taxonomy" id="2828731"/>
    <lineage>
        <taxon>Bacteria</taxon>
        <taxon>Pseudomonadati</taxon>
        <taxon>Pseudomonadota</taxon>
        <taxon>Betaproteobacteria</taxon>
        <taxon>Burkholderiales</taxon>
        <taxon>Oxalobacteraceae</taxon>
        <taxon>Undibacterium</taxon>
    </lineage>
</organism>
<name>A0A941I3Y8_9BURK</name>
<evidence type="ECO:0000256" key="1">
    <source>
        <dbReference type="SAM" id="SignalP"/>
    </source>
</evidence>
<protein>
    <recommendedName>
        <fullName evidence="4">Phosphate ABC transporter substrate-binding protein</fullName>
    </recommendedName>
</protein>
<dbReference type="SUPFAM" id="SSF53850">
    <property type="entry name" value="Periplasmic binding protein-like II"/>
    <property type="match status" value="1"/>
</dbReference>
<sequence>MLVQRSLCIILLVLATASIGTSTGASANHASNDFVVIANPHSGIEKMSKDEVINVYMGRNRKLSSGVTAQPLDLENPLTEKANFYNVMVNKELSEISSYWARLMFSGQGSPPRQVASAEQAVELVGRLKGAIAYVDRKKIDKRVRVVFDPSRN</sequence>
<dbReference type="Gene3D" id="3.40.190.10">
    <property type="entry name" value="Periplasmic binding protein-like II"/>
    <property type="match status" value="1"/>
</dbReference>
<dbReference type="RefSeq" id="WP_212684222.1">
    <property type="nucleotide sequence ID" value="NZ_JAGSPM010000005.1"/>
</dbReference>
<feature type="signal peptide" evidence="1">
    <location>
        <begin position="1"/>
        <end position="27"/>
    </location>
</feature>
<reference evidence="2 3" key="1">
    <citation type="submission" date="2021-04" db="EMBL/GenBank/DDBJ databases">
        <title>novel species isolated from subtropical streams in China.</title>
        <authorList>
            <person name="Lu H."/>
        </authorList>
    </citation>
    <scope>NUCLEOTIDE SEQUENCE [LARGE SCALE GENOMIC DNA]</scope>
    <source>
        <strain evidence="2 3">BYS107W</strain>
    </source>
</reference>
<dbReference type="EMBL" id="JAGSPM010000005">
    <property type="protein sequence ID" value="MBR7746931.1"/>
    <property type="molecule type" value="Genomic_DNA"/>
</dbReference>
<dbReference type="Proteomes" id="UP000680158">
    <property type="component" value="Unassembled WGS sequence"/>
</dbReference>